<dbReference type="AlphaFoldDB" id="A0AAW1MMT6"/>
<evidence type="ECO:0000313" key="2">
    <source>
        <dbReference type="Proteomes" id="UP001458880"/>
    </source>
</evidence>
<keyword evidence="2" id="KW-1185">Reference proteome</keyword>
<sequence length="98" mass="11442">MKRTLCRIGKHWRETKAVYRFYLRSNISRIPRTPLNHNATMKCPKLLRERAYGGEPLYCCIAYVKLGYDHFASKHQSSRLVSNIELVDAISDINMNLV</sequence>
<name>A0AAW1MMT6_POPJA</name>
<evidence type="ECO:0008006" key="3">
    <source>
        <dbReference type="Google" id="ProtNLM"/>
    </source>
</evidence>
<gene>
    <name evidence="1" type="ORF">QE152_g5473</name>
</gene>
<protein>
    <recommendedName>
        <fullName evidence="3">Ribosomal protein L20</fullName>
    </recommendedName>
</protein>
<evidence type="ECO:0000313" key="1">
    <source>
        <dbReference type="EMBL" id="KAK9747288.1"/>
    </source>
</evidence>
<proteinExistence type="predicted"/>
<dbReference type="Proteomes" id="UP001458880">
    <property type="component" value="Unassembled WGS sequence"/>
</dbReference>
<comment type="caution">
    <text evidence="1">The sequence shown here is derived from an EMBL/GenBank/DDBJ whole genome shotgun (WGS) entry which is preliminary data.</text>
</comment>
<dbReference type="EMBL" id="JASPKY010000032">
    <property type="protein sequence ID" value="KAK9747288.1"/>
    <property type="molecule type" value="Genomic_DNA"/>
</dbReference>
<organism evidence="1 2">
    <name type="scientific">Popillia japonica</name>
    <name type="common">Japanese beetle</name>
    <dbReference type="NCBI Taxonomy" id="7064"/>
    <lineage>
        <taxon>Eukaryota</taxon>
        <taxon>Metazoa</taxon>
        <taxon>Ecdysozoa</taxon>
        <taxon>Arthropoda</taxon>
        <taxon>Hexapoda</taxon>
        <taxon>Insecta</taxon>
        <taxon>Pterygota</taxon>
        <taxon>Neoptera</taxon>
        <taxon>Endopterygota</taxon>
        <taxon>Coleoptera</taxon>
        <taxon>Polyphaga</taxon>
        <taxon>Scarabaeiformia</taxon>
        <taxon>Scarabaeidae</taxon>
        <taxon>Rutelinae</taxon>
        <taxon>Popillia</taxon>
    </lineage>
</organism>
<reference evidence="1 2" key="1">
    <citation type="journal article" date="2024" name="BMC Genomics">
        <title>De novo assembly and annotation of Popillia japonica's genome with initial clues to its potential as an invasive pest.</title>
        <authorList>
            <person name="Cucini C."/>
            <person name="Boschi S."/>
            <person name="Funari R."/>
            <person name="Cardaioli E."/>
            <person name="Iannotti N."/>
            <person name="Marturano G."/>
            <person name="Paoli F."/>
            <person name="Bruttini M."/>
            <person name="Carapelli A."/>
            <person name="Frati F."/>
            <person name="Nardi F."/>
        </authorList>
    </citation>
    <scope>NUCLEOTIDE SEQUENCE [LARGE SCALE GENOMIC DNA]</scope>
    <source>
        <strain evidence="1">DMR45628</strain>
    </source>
</reference>
<accession>A0AAW1MMT6</accession>